<dbReference type="PANTHER" id="PTHR34308:SF1">
    <property type="entry name" value="COBALAMIN BIOSYNTHESIS PROTEIN CBIB"/>
    <property type="match status" value="1"/>
</dbReference>
<evidence type="ECO:0000313" key="10">
    <source>
        <dbReference type="EMBL" id="SET07344.1"/>
    </source>
</evidence>
<evidence type="ECO:0000256" key="2">
    <source>
        <dbReference type="ARBA" id="ARBA00004953"/>
    </source>
</evidence>
<comment type="function">
    <text evidence="9">Converts cobyric acid to cobinamide by the addition of aminopropanol on the F carboxylic group.</text>
</comment>
<evidence type="ECO:0000256" key="3">
    <source>
        <dbReference type="ARBA" id="ARBA00006263"/>
    </source>
</evidence>
<feature type="transmembrane region" description="Helical" evidence="9">
    <location>
        <begin position="61"/>
        <end position="85"/>
    </location>
</feature>
<feature type="transmembrane region" description="Helical" evidence="9">
    <location>
        <begin position="91"/>
        <end position="112"/>
    </location>
</feature>
<dbReference type="GO" id="GO:0015420">
    <property type="term" value="F:ABC-type vitamin B12 transporter activity"/>
    <property type="evidence" value="ECO:0007669"/>
    <property type="project" value="UniProtKB-UniRule"/>
</dbReference>
<protein>
    <recommendedName>
        <fullName evidence="9">Cobalamin biosynthesis protein CobD</fullName>
    </recommendedName>
</protein>
<name>A0A1I0BM49_9FIRM</name>
<dbReference type="PANTHER" id="PTHR34308">
    <property type="entry name" value="COBALAMIN BIOSYNTHESIS PROTEIN CBIB"/>
    <property type="match status" value="1"/>
</dbReference>
<dbReference type="NCBIfam" id="TIGR00380">
    <property type="entry name" value="cobal_cbiB"/>
    <property type="match status" value="1"/>
</dbReference>
<proteinExistence type="inferred from homology"/>
<keyword evidence="11" id="KW-1185">Reference proteome</keyword>
<dbReference type="GO" id="GO:0005886">
    <property type="term" value="C:plasma membrane"/>
    <property type="evidence" value="ECO:0007669"/>
    <property type="project" value="UniProtKB-SubCell"/>
</dbReference>
<dbReference type="Proteomes" id="UP000199820">
    <property type="component" value="Unassembled WGS sequence"/>
</dbReference>
<dbReference type="AlphaFoldDB" id="A0A1I0BM49"/>
<gene>
    <name evidence="9" type="primary">cobD</name>
    <name evidence="10" type="ORF">SAMN04487771_100484</name>
</gene>
<evidence type="ECO:0000256" key="7">
    <source>
        <dbReference type="ARBA" id="ARBA00022989"/>
    </source>
</evidence>
<keyword evidence="8 9" id="KW-0472">Membrane</keyword>
<dbReference type="eggNOG" id="COG1270">
    <property type="taxonomic scope" value="Bacteria"/>
</dbReference>
<dbReference type="STRING" id="1526.SAMN02910262_00448"/>
<sequence>MSWVIIHTGALLAGFLLDLAVGDPQWIPHPVRLIGSWITVAERWVRAVFPKTPKGELAGGCLFTAVVVLTSGLGAAAVTVFPVILLLRCGFTAAAMAAAFLLETVSVCYAVAVRSMRTESMKVQQALEENDLFRARRAVSMIVGRDTETLTKEGVAKAAVETVAEGTSDGIVSPLFWLALFGPVGGWIYKAVNTMDSMVGYRNDRYLYFGRCAARTDDVFNYIPSRIAAVFMIAAAGFLGLDSAEAYRIWKRDRRNHKSPNSAQTESACAGALGLKLAGDAWYFGKKVEKPFIGDEKKKTEPSDITEANRLMYGTAYLAACFAAAVRFSVLILTGV</sequence>
<keyword evidence="7 9" id="KW-1133">Transmembrane helix</keyword>
<dbReference type="GO" id="GO:0009236">
    <property type="term" value="P:cobalamin biosynthetic process"/>
    <property type="evidence" value="ECO:0007669"/>
    <property type="project" value="UniProtKB-UniRule"/>
</dbReference>
<dbReference type="EMBL" id="FOIL01000004">
    <property type="protein sequence ID" value="SET07344.1"/>
    <property type="molecule type" value="Genomic_DNA"/>
</dbReference>
<keyword evidence="4 9" id="KW-1003">Cell membrane</keyword>
<comment type="subcellular location">
    <subcellularLocation>
        <location evidence="1 9">Cell membrane</location>
        <topology evidence="1 9">Multi-pass membrane protein</topology>
    </subcellularLocation>
</comment>
<feature type="transmembrane region" description="Helical" evidence="9">
    <location>
        <begin position="227"/>
        <end position="250"/>
    </location>
</feature>
<keyword evidence="6 9" id="KW-0812">Transmembrane</keyword>
<feature type="transmembrane region" description="Helical" evidence="9">
    <location>
        <begin position="311"/>
        <end position="333"/>
    </location>
</feature>
<dbReference type="OrthoDB" id="9811967at2"/>
<dbReference type="InterPro" id="IPR004485">
    <property type="entry name" value="Cobalamin_biosynth_CobD/CbiB"/>
</dbReference>
<feature type="transmembrane region" description="Helical" evidence="9">
    <location>
        <begin position="171"/>
        <end position="189"/>
    </location>
</feature>
<evidence type="ECO:0000256" key="1">
    <source>
        <dbReference type="ARBA" id="ARBA00004651"/>
    </source>
</evidence>
<reference evidence="10 11" key="1">
    <citation type="submission" date="2016-10" db="EMBL/GenBank/DDBJ databases">
        <authorList>
            <person name="de Groot N.N."/>
        </authorList>
    </citation>
    <scope>NUCLEOTIDE SEQUENCE [LARGE SCALE GENOMIC DNA]</scope>
    <source>
        <strain evidence="10 11">KH1P1</strain>
    </source>
</reference>
<accession>A0A1I0BM49</accession>
<dbReference type="HAMAP" id="MF_00024">
    <property type="entry name" value="CobD_CbiB"/>
    <property type="match status" value="1"/>
</dbReference>
<dbReference type="Pfam" id="PF03186">
    <property type="entry name" value="CobD_Cbib"/>
    <property type="match status" value="1"/>
</dbReference>
<dbReference type="UniPathway" id="UPA00148"/>
<comment type="pathway">
    <text evidence="2 9">Cofactor biosynthesis; adenosylcobalamin biosynthesis.</text>
</comment>
<comment type="similarity">
    <text evidence="3 9">Belongs to the CobD/CbiB family.</text>
</comment>
<evidence type="ECO:0000256" key="8">
    <source>
        <dbReference type="ARBA" id="ARBA00023136"/>
    </source>
</evidence>
<dbReference type="GO" id="GO:0048472">
    <property type="term" value="F:threonine-phosphate decarboxylase activity"/>
    <property type="evidence" value="ECO:0007669"/>
    <property type="project" value="InterPro"/>
</dbReference>
<evidence type="ECO:0000313" key="11">
    <source>
        <dbReference type="Proteomes" id="UP000199820"/>
    </source>
</evidence>
<keyword evidence="5 9" id="KW-0169">Cobalamin biosynthesis</keyword>
<dbReference type="RefSeq" id="WP_074648508.1">
    <property type="nucleotide sequence ID" value="NZ_FOIL01000004.1"/>
</dbReference>
<evidence type="ECO:0000256" key="9">
    <source>
        <dbReference type="HAMAP-Rule" id="MF_00024"/>
    </source>
</evidence>
<evidence type="ECO:0000256" key="5">
    <source>
        <dbReference type="ARBA" id="ARBA00022573"/>
    </source>
</evidence>
<organism evidence="10 11">
    <name type="scientific">[Clostridium] aminophilum</name>
    <dbReference type="NCBI Taxonomy" id="1526"/>
    <lineage>
        <taxon>Bacteria</taxon>
        <taxon>Bacillati</taxon>
        <taxon>Bacillota</taxon>
        <taxon>Clostridia</taxon>
        <taxon>Lachnospirales</taxon>
        <taxon>Lachnospiraceae</taxon>
    </lineage>
</organism>
<evidence type="ECO:0000256" key="6">
    <source>
        <dbReference type="ARBA" id="ARBA00022692"/>
    </source>
</evidence>
<evidence type="ECO:0000256" key="4">
    <source>
        <dbReference type="ARBA" id="ARBA00022475"/>
    </source>
</evidence>